<dbReference type="InterPro" id="IPR004089">
    <property type="entry name" value="MCPsignal_dom"/>
</dbReference>
<dbReference type="InterPro" id="IPR033480">
    <property type="entry name" value="sCache_2"/>
</dbReference>
<evidence type="ECO:0000256" key="2">
    <source>
        <dbReference type="ARBA" id="ARBA00022475"/>
    </source>
</evidence>
<comment type="subcellular location">
    <subcellularLocation>
        <location evidence="1">Cell membrane</location>
        <topology evidence="1">Multi-pass membrane protein</topology>
    </subcellularLocation>
</comment>
<dbReference type="InterPro" id="IPR051310">
    <property type="entry name" value="MCP_chemotaxis"/>
</dbReference>
<keyword evidence="13" id="KW-1185">Reference proteome</keyword>
<dbReference type="PANTHER" id="PTHR43531">
    <property type="entry name" value="PROTEIN ICFG"/>
    <property type="match status" value="1"/>
</dbReference>
<evidence type="ECO:0000256" key="9">
    <source>
        <dbReference type="SAM" id="Coils"/>
    </source>
</evidence>
<accession>A0ABT1ZQB2</accession>
<feature type="coiled-coil region" evidence="9">
    <location>
        <begin position="469"/>
        <end position="507"/>
    </location>
</feature>
<evidence type="ECO:0000256" key="3">
    <source>
        <dbReference type="ARBA" id="ARBA00022481"/>
    </source>
</evidence>
<dbReference type="SUPFAM" id="SSF58104">
    <property type="entry name" value="Methyl-accepting chemotaxis protein (MCP) signaling domain"/>
    <property type="match status" value="1"/>
</dbReference>
<evidence type="ECO:0000313" key="12">
    <source>
        <dbReference type="EMBL" id="MCS0582080.1"/>
    </source>
</evidence>
<dbReference type="SMART" id="SM01049">
    <property type="entry name" value="Cache_2"/>
    <property type="match status" value="1"/>
</dbReference>
<dbReference type="PROSITE" id="PS50111">
    <property type="entry name" value="CHEMOTAXIS_TRANSDUC_2"/>
    <property type="match status" value="1"/>
</dbReference>
<dbReference type="PANTHER" id="PTHR43531:SF14">
    <property type="entry name" value="METHYL-ACCEPTING CHEMOTAXIS PROTEIN I-RELATED"/>
    <property type="match status" value="1"/>
</dbReference>
<keyword evidence="4 10" id="KW-0812">Transmembrane</keyword>
<comment type="caution">
    <text evidence="12">The sequence shown here is derived from an EMBL/GenBank/DDBJ whole genome shotgun (WGS) entry which is preliminary data.</text>
</comment>
<feature type="coiled-coil region" evidence="9">
    <location>
        <begin position="288"/>
        <end position="325"/>
    </location>
</feature>
<dbReference type="PRINTS" id="PR00260">
    <property type="entry name" value="CHEMTRNSDUCR"/>
</dbReference>
<evidence type="ECO:0000256" key="10">
    <source>
        <dbReference type="SAM" id="Phobius"/>
    </source>
</evidence>
<protein>
    <submittedName>
        <fullName evidence="12">Methyl-accepting chemotaxis protein</fullName>
    </submittedName>
</protein>
<organism evidence="12 13">
    <name type="scientific">Massilia pinisoli</name>
    <dbReference type="NCBI Taxonomy" id="1772194"/>
    <lineage>
        <taxon>Bacteria</taxon>
        <taxon>Pseudomonadati</taxon>
        <taxon>Pseudomonadota</taxon>
        <taxon>Betaproteobacteria</taxon>
        <taxon>Burkholderiales</taxon>
        <taxon>Oxalobacteraceae</taxon>
        <taxon>Telluria group</taxon>
        <taxon>Massilia</taxon>
    </lineage>
</organism>
<reference evidence="12 13" key="1">
    <citation type="submission" date="2022-08" db="EMBL/GenBank/DDBJ databases">
        <title>Reclassification of Massilia species as members of the genera Telluria, Duganella, Pseudoduganella, Mokoshia gen. nov. and Zemynaea gen. nov. using orthogonal and non-orthogonal genome-based approaches.</title>
        <authorList>
            <person name="Bowman J.P."/>
        </authorList>
    </citation>
    <scope>NUCLEOTIDE SEQUENCE [LARGE SCALE GENOMIC DNA]</scope>
    <source>
        <strain evidence="12 13">JCM 31316</strain>
    </source>
</reference>
<feature type="transmembrane region" description="Helical" evidence="10">
    <location>
        <begin position="182"/>
        <end position="208"/>
    </location>
</feature>
<comment type="similarity">
    <text evidence="7">Belongs to the methyl-accepting chemotaxis (MCP) protein family.</text>
</comment>
<evidence type="ECO:0000313" key="13">
    <source>
        <dbReference type="Proteomes" id="UP001204151"/>
    </source>
</evidence>
<name>A0ABT1ZQB2_9BURK</name>
<dbReference type="Gene3D" id="1.10.287.950">
    <property type="entry name" value="Methyl-accepting chemotaxis protein"/>
    <property type="match status" value="1"/>
</dbReference>
<dbReference type="InterPro" id="IPR004090">
    <property type="entry name" value="Chemotax_Me-accpt_rcpt"/>
</dbReference>
<gene>
    <name evidence="12" type="ORF">NX784_10800</name>
</gene>
<proteinExistence type="inferred from homology"/>
<keyword evidence="5 10" id="KW-1133">Transmembrane helix</keyword>
<keyword evidence="3" id="KW-0488">Methylation</keyword>
<evidence type="ECO:0000256" key="4">
    <source>
        <dbReference type="ARBA" id="ARBA00022692"/>
    </source>
</evidence>
<evidence type="ECO:0000256" key="8">
    <source>
        <dbReference type="PROSITE-ProRule" id="PRU00284"/>
    </source>
</evidence>
<keyword evidence="6 10" id="KW-0472">Membrane</keyword>
<evidence type="ECO:0000256" key="7">
    <source>
        <dbReference type="ARBA" id="ARBA00029447"/>
    </source>
</evidence>
<evidence type="ECO:0000259" key="11">
    <source>
        <dbReference type="PROSITE" id="PS50111"/>
    </source>
</evidence>
<dbReference type="SMART" id="SM00283">
    <property type="entry name" value="MA"/>
    <property type="match status" value="1"/>
</dbReference>
<evidence type="ECO:0000256" key="5">
    <source>
        <dbReference type="ARBA" id="ARBA00022989"/>
    </source>
</evidence>
<feature type="domain" description="Methyl-accepting transducer" evidence="11">
    <location>
        <begin position="269"/>
        <end position="498"/>
    </location>
</feature>
<sequence>MMKITFRQKLFLPLLLSWVCLLAVFTVNAVQSRALRLEERKIQLSNASDVAASIVKDYAALAAAGTVPLDEAKKQAQARLRALRYGANGYFTVYDDKTVLMHPIKPELVGSPIGNIVDPKGHNPYLDGIAATRAAGAGYVEYLWAKPGSAKPEPKLTHVQAYQPWGWYFMNGLYIDDLDHAFYAQLAGAAAWLAVIGALLTALVWFVVRSVERSIGGDPEAAVAVAQRIAAGDLGMDVPVRAGFDASLMAAMKRMRDALAGIVGDVRAGTDLIATASREIASGNLDLSSRTEEQASSLEETAASMEELTSTVKNSAENAREASRLADSAAEVAGRGGAVVARVVDTMGSINDSSKKIVDIITVIDGIAFQTNILALNAAVEAARAGEQGRGFAVVAGEVRTLAQRSAAAAKEIKELIGDSVARVDDGAKLVEEAGATMQEIVASVNKVSTMIGAISAATQEQGEGIEHVNQAIAQMDQVTQQNASLVEEAAAASEAMQEQAAKLAQVVSVFRIETQAPARAAATLPAARARATRSLPA</sequence>
<dbReference type="Pfam" id="PF00015">
    <property type="entry name" value="MCPsignal"/>
    <property type="match status" value="1"/>
</dbReference>
<evidence type="ECO:0000256" key="6">
    <source>
        <dbReference type="ARBA" id="ARBA00023136"/>
    </source>
</evidence>
<dbReference type="Gene3D" id="3.30.450.20">
    <property type="entry name" value="PAS domain"/>
    <property type="match status" value="1"/>
</dbReference>
<keyword evidence="9" id="KW-0175">Coiled coil</keyword>
<evidence type="ECO:0000256" key="1">
    <source>
        <dbReference type="ARBA" id="ARBA00004651"/>
    </source>
</evidence>
<keyword evidence="8" id="KW-0807">Transducer</keyword>
<dbReference type="Proteomes" id="UP001204151">
    <property type="component" value="Unassembled WGS sequence"/>
</dbReference>
<dbReference type="EMBL" id="JANUGW010000006">
    <property type="protein sequence ID" value="MCS0582080.1"/>
    <property type="molecule type" value="Genomic_DNA"/>
</dbReference>
<dbReference type="Pfam" id="PF17200">
    <property type="entry name" value="sCache_2"/>
    <property type="match status" value="1"/>
</dbReference>
<dbReference type="CDD" id="cd11386">
    <property type="entry name" value="MCP_signal"/>
    <property type="match status" value="1"/>
</dbReference>
<keyword evidence="2" id="KW-1003">Cell membrane</keyword>